<feature type="region of interest" description="Disordered" evidence="1">
    <location>
        <begin position="53"/>
        <end position="85"/>
    </location>
</feature>
<gene>
    <name evidence="4" type="ORF">SM611_31395</name>
</gene>
<keyword evidence="2" id="KW-0472">Membrane</keyword>
<reference evidence="4 5" key="1">
    <citation type="submission" date="2023-11" db="EMBL/GenBank/DDBJ databases">
        <title>Actinomadura monticuli sp. nov., isolated from volcanic ash.</title>
        <authorList>
            <person name="Lee S.D."/>
            <person name="Yang H."/>
            <person name="Kim I.S."/>
        </authorList>
    </citation>
    <scope>NUCLEOTIDE SEQUENCE [LARGE SCALE GENOMIC DNA]</scope>
    <source>
        <strain evidence="4 5">DLS-62</strain>
    </source>
</reference>
<protein>
    <submittedName>
        <fullName evidence="4">DUF6458 family protein</fullName>
    </submittedName>
</protein>
<dbReference type="RefSeq" id="WP_371953958.1">
    <property type="nucleotide sequence ID" value="NZ_JAXCEI010000019.1"/>
</dbReference>
<evidence type="ECO:0000313" key="5">
    <source>
        <dbReference type="Proteomes" id="UP001569963"/>
    </source>
</evidence>
<comment type="caution">
    <text evidence="4">The sequence shown here is derived from an EMBL/GenBank/DDBJ whole genome shotgun (WGS) entry which is preliminary data.</text>
</comment>
<dbReference type="InterPro" id="IPR045597">
    <property type="entry name" value="DUF6458"/>
</dbReference>
<name>A0ABV4QJV2_9ACTN</name>
<dbReference type="Proteomes" id="UP001569963">
    <property type="component" value="Unassembled WGS sequence"/>
</dbReference>
<evidence type="ECO:0000256" key="2">
    <source>
        <dbReference type="SAM" id="Phobius"/>
    </source>
</evidence>
<feature type="transmembrane region" description="Helical" evidence="2">
    <location>
        <begin position="28"/>
        <end position="49"/>
    </location>
</feature>
<keyword evidence="5" id="KW-1185">Reference proteome</keyword>
<sequence length="85" mass="9170">MPIAGIALLVVGAILVFAVTGSVSGIDLHAVGAIFMVAGVALLLLPLALRGRPRPKRWSARSRQDAIDEAHARQRRQRVPDDHEK</sequence>
<keyword evidence="2" id="KW-1133">Transmembrane helix</keyword>
<proteinExistence type="predicted"/>
<dbReference type="EMBL" id="JAXCEI010000019">
    <property type="protein sequence ID" value="MFA1543455.1"/>
    <property type="molecule type" value="Genomic_DNA"/>
</dbReference>
<feature type="compositionally biased region" description="Basic and acidic residues" evidence="1">
    <location>
        <begin position="62"/>
        <end position="85"/>
    </location>
</feature>
<accession>A0ABV4QJV2</accession>
<evidence type="ECO:0000313" key="4">
    <source>
        <dbReference type="EMBL" id="MFA1543455.1"/>
    </source>
</evidence>
<keyword evidence="2" id="KW-0812">Transmembrane</keyword>
<feature type="domain" description="DUF6458" evidence="3">
    <location>
        <begin position="5"/>
        <end position="57"/>
    </location>
</feature>
<evidence type="ECO:0000259" key="3">
    <source>
        <dbReference type="Pfam" id="PF20059"/>
    </source>
</evidence>
<dbReference type="Pfam" id="PF20059">
    <property type="entry name" value="DUF6458"/>
    <property type="match status" value="1"/>
</dbReference>
<evidence type="ECO:0000256" key="1">
    <source>
        <dbReference type="SAM" id="MobiDB-lite"/>
    </source>
</evidence>
<organism evidence="4 5">
    <name type="scientific">Actinomadura monticuli</name>
    <dbReference type="NCBI Taxonomy" id="3097367"/>
    <lineage>
        <taxon>Bacteria</taxon>
        <taxon>Bacillati</taxon>
        <taxon>Actinomycetota</taxon>
        <taxon>Actinomycetes</taxon>
        <taxon>Streptosporangiales</taxon>
        <taxon>Thermomonosporaceae</taxon>
        <taxon>Actinomadura</taxon>
    </lineage>
</organism>